<protein>
    <submittedName>
        <fullName evidence="1">Uncharacterized protein</fullName>
    </submittedName>
</protein>
<proteinExistence type="predicted"/>
<keyword evidence="2" id="KW-1185">Reference proteome</keyword>
<dbReference type="Proteomes" id="UP000324222">
    <property type="component" value="Unassembled WGS sequence"/>
</dbReference>
<dbReference type="EMBL" id="VSRR010003749">
    <property type="protein sequence ID" value="MPC37325.1"/>
    <property type="molecule type" value="Genomic_DNA"/>
</dbReference>
<evidence type="ECO:0000313" key="1">
    <source>
        <dbReference type="EMBL" id="MPC37325.1"/>
    </source>
</evidence>
<reference evidence="1 2" key="1">
    <citation type="submission" date="2019-05" db="EMBL/GenBank/DDBJ databases">
        <title>Another draft genome of Portunus trituberculatus and its Hox gene families provides insights of decapod evolution.</title>
        <authorList>
            <person name="Jeong J.-H."/>
            <person name="Song I."/>
            <person name="Kim S."/>
            <person name="Choi T."/>
            <person name="Kim D."/>
            <person name="Ryu S."/>
            <person name="Kim W."/>
        </authorList>
    </citation>
    <scope>NUCLEOTIDE SEQUENCE [LARGE SCALE GENOMIC DNA]</scope>
    <source>
        <tissue evidence="1">Muscle</tissue>
    </source>
</reference>
<sequence>MKVACQVPSDALAADNHFIAPRSRGKVGGHTAVMCDNLIRPRMINARLDQRSKWQEGWREGGMDGGAGVAMVVVKVVEMTGGVEATRDVGINCARLAGQNMAAM</sequence>
<accession>A0A5B7EV58</accession>
<comment type="caution">
    <text evidence="1">The sequence shown here is derived from an EMBL/GenBank/DDBJ whole genome shotgun (WGS) entry which is preliminary data.</text>
</comment>
<dbReference type="AlphaFoldDB" id="A0A5B7EV58"/>
<evidence type="ECO:0000313" key="2">
    <source>
        <dbReference type="Proteomes" id="UP000324222"/>
    </source>
</evidence>
<name>A0A5B7EV58_PORTR</name>
<organism evidence="1 2">
    <name type="scientific">Portunus trituberculatus</name>
    <name type="common">Swimming crab</name>
    <name type="synonym">Neptunus trituberculatus</name>
    <dbReference type="NCBI Taxonomy" id="210409"/>
    <lineage>
        <taxon>Eukaryota</taxon>
        <taxon>Metazoa</taxon>
        <taxon>Ecdysozoa</taxon>
        <taxon>Arthropoda</taxon>
        <taxon>Crustacea</taxon>
        <taxon>Multicrustacea</taxon>
        <taxon>Malacostraca</taxon>
        <taxon>Eumalacostraca</taxon>
        <taxon>Eucarida</taxon>
        <taxon>Decapoda</taxon>
        <taxon>Pleocyemata</taxon>
        <taxon>Brachyura</taxon>
        <taxon>Eubrachyura</taxon>
        <taxon>Portunoidea</taxon>
        <taxon>Portunidae</taxon>
        <taxon>Portuninae</taxon>
        <taxon>Portunus</taxon>
    </lineage>
</organism>
<gene>
    <name evidence="1" type="ORF">E2C01_030799</name>
</gene>